<organism evidence="1">
    <name type="scientific">marine metagenome</name>
    <dbReference type="NCBI Taxonomy" id="408172"/>
    <lineage>
        <taxon>unclassified sequences</taxon>
        <taxon>metagenomes</taxon>
        <taxon>ecological metagenomes</taxon>
    </lineage>
</organism>
<protein>
    <recommendedName>
        <fullName evidence="2">DUF3015 domain-containing protein</fullName>
    </recommendedName>
</protein>
<evidence type="ECO:0000313" key="1">
    <source>
        <dbReference type="EMBL" id="SUZ87765.1"/>
    </source>
</evidence>
<dbReference type="InterPro" id="IPR021383">
    <property type="entry name" value="DUF3015"/>
</dbReference>
<dbReference type="EMBL" id="UINC01001738">
    <property type="protein sequence ID" value="SUZ87765.1"/>
    <property type="molecule type" value="Genomic_DNA"/>
</dbReference>
<gene>
    <name evidence="1" type="ORF">METZ01_LOCUS40619</name>
</gene>
<proteinExistence type="predicted"/>
<accession>A0A381R7P7</accession>
<dbReference type="Pfam" id="PF11220">
    <property type="entry name" value="DUF3015"/>
    <property type="match status" value="1"/>
</dbReference>
<sequence>MFGLVSYHVKNLLTILLLLSSILLLGESTQLHAACRGEGFMGISSNDPIMSWVDLTFSPTYSSASTSGTLGCKNWNFGIGRYMEYVLNQFLKQSHTQLLAETVQGHGSHLEALTTLMTCPPSSVETFSGMLWEHRQQTVEIFETSKQSQEFLTELRKWIKANPELRNTCRLS</sequence>
<reference evidence="1" key="1">
    <citation type="submission" date="2018-05" db="EMBL/GenBank/DDBJ databases">
        <authorList>
            <person name="Lanie J.A."/>
            <person name="Ng W.-L."/>
            <person name="Kazmierczak K.M."/>
            <person name="Andrzejewski T.M."/>
            <person name="Davidsen T.M."/>
            <person name="Wayne K.J."/>
            <person name="Tettelin H."/>
            <person name="Glass J.I."/>
            <person name="Rusch D."/>
            <person name="Podicherti R."/>
            <person name="Tsui H.-C.T."/>
            <person name="Winkler M.E."/>
        </authorList>
    </citation>
    <scope>NUCLEOTIDE SEQUENCE</scope>
</reference>
<evidence type="ECO:0008006" key="2">
    <source>
        <dbReference type="Google" id="ProtNLM"/>
    </source>
</evidence>
<dbReference type="AlphaFoldDB" id="A0A381R7P7"/>
<name>A0A381R7P7_9ZZZZ</name>